<dbReference type="InterPro" id="IPR050483">
    <property type="entry name" value="CoA-transferase_III_domain"/>
</dbReference>
<dbReference type="Gene3D" id="3.40.50.10540">
    <property type="entry name" value="Crotonobetainyl-coa:carnitine coa-transferase, domain 1"/>
    <property type="match status" value="1"/>
</dbReference>
<gene>
    <name evidence="2" type="ORF">GCM10007276_29080</name>
</gene>
<dbReference type="Pfam" id="PF02515">
    <property type="entry name" value="CoA_transf_3"/>
    <property type="match status" value="1"/>
</dbReference>
<keyword evidence="1 2" id="KW-0808">Transferase</keyword>
<protein>
    <submittedName>
        <fullName evidence="2">CoA transferase</fullName>
    </submittedName>
</protein>
<dbReference type="Proteomes" id="UP000602745">
    <property type="component" value="Unassembled WGS sequence"/>
</dbReference>
<dbReference type="InterPro" id="IPR044855">
    <property type="entry name" value="CoA-Trfase_III_dom3_sf"/>
</dbReference>
<dbReference type="EMBL" id="BMCP01000004">
    <property type="protein sequence ID" value="GGE50199.1"/>
    <property type="molecule type" value="Genomic_DNA"/>
</dbReference>
<sequence>MDRPLEGLKVVEIGVAMAGPFCAMTLGDYGADVIKVERVGVGDDSRQWGVGFYGVLGDYFAAANRNKRGIAVDLKSAEGVAIVRRLIDQADVVIDNYRVGALARAGLTYEELQKTNPRLIYCSISGFGATGPLSERPANDLFMQAYSGSMSLTGEPDRGPVKMGPSVCDVTAGMMATIGVLMAVEARHRTGRGQRVDTSLLEGQISILAQHLTRFFVTGKPPEKTGSGGLSGNPTYRAYEASDGWIVIACFNDRMFRDLCGALERPEWIGDERFQSVSSRAAHKDFIVEHVAAIIARHPTDRWLERFEAAGVPCSPINTLDRLVREEQLKARDCLIDIDLPGLGTMRMGGLPVKFSETPGRVEKHPPRLGQHTESVLMDLGFSAEDVADLAARGLIGVDAGWPAAKVPAAASG</sequence>
<evidence type="ECO:0000313" key="2">
    <source>
        <dbReference type="EMBL" id="GGE50199.1"/>
    </source>
</evidence>
<evidence type="ECO:0000313" key="3">
    <source>
        <dbReference type="Proteomes" id="UP000602745"/>
    </source>
</evidence>
<reference evidence="2" key="2">
    <citation type="submission" date="2020-09" db="EMBL/GenBank/DDBJ databases">
        <authorList>
            <person name="Sun Q."/>
            <person name="Sedlacek I."/>
        </authorList>
    </citation>
    <scope>NUCLEOTIDE SEQUENCE</scope>
    <source>
        <strain evidence="2">CCM 7684</strain>
    </source>
</reference>
<dbReference type="SUPFAM" id="SSF89796">
    <property type="entry name" value="CoA-transferase family III (CaiB/BaiF)"/>
    <property type="match status" value="1"/>
</dbReference>
<evidence type="ECO:0000256" key="1">
    <source>
        <dbReference type="ARBA" id="ARBA00022679"/>
    </source>
</evidence>
<dbReference type="Gene3D" id="3.30.1540.10">
    <property type="entry name" value="formyl-coa transferase, domain 3"/>
    <property type="match status" value="1"/>
</dbReference>
<dbReference type="InterPro" id="IPR003673">
    <property type="entry name" value="CoA-Trfase_fam_III"/>
</dbReference>
<accession>A0A8J2YKC9</accession>
<dbReference type="PANTHER" id="PTHR48207:SF3">
    <property type="entry name" value="SUCCINATE--HYDROXYMETHYLGLUTARATE COA-TRANSFERASE"/>
    <property type="match status" value="1"/>
</dbReference>
<dbReference type="PANTHER" id="PTHR48207">
    <property type="entry name" value="SUCCINATE--HYDROXYMETHYLGLUTARATE COA-TRANSFERASE"/>
    <property type="match status" value="1"/>
</dbReference>
<organism evidence="2 3">
    <name type="scientific">Agaricicola taiwanensis</name>
    <dbReference type="NCBI Taxonomy" id="591372"/>
    <lineage>
        <taxon>Bacteria</taxon>
        <taxon>Pseudomonadati</taxon>
        <taxon>Pseudomonadota</taxon>
        <taxon>Alphaproteobacteria</taxon>
        <taxon>Rhodobacterales</taxon>
        <taxon>Paracoccaceae</taxon>
        <taxon>Agaricicola</taxon>
    </lineage>
</organism>
<dbReference type="RefSeq" id="WP_188410541.1">
    <property type="nucleotide sequence ID" value="NZ_BMCP01000004.1"/>
</dbReference>
<name>A0A8J2YKC9_9RHOB</name>
<proteinExistence type="predicted"/>
<keyword evidence="3" id="KW-1185">Reference proteome</keyword>
<dbReference type="InterPro" id="IPR023606">
    <property type="entry name" value="CoA-Trfase_III_dom_1_sf"/>
</dbReference>
<reference evidence="2" key="1">
    <citation type="journal article" date="2014" name="Int. J. Syst. Evol. Microbiol.">
        <title>Complete genome sequence of Corynebacterium casei LMG S-19264T (=DSM 44701T), isolated from a smear-ripened cheese.</title>
        <authorList>
            <consortium name="US DOE Joint Genome Institute (JGI-PGF)"/>
            <person name="Walter F."/>
            <person name="Albersmeier A."/>
            <person name="Kalinowski J."/>
            <person name="Ruckert C."/>
        </authorList>
    </citation>
    <scope>NUCLEOTIDE SEQUENCE</scope>
    <source>
        <strain evidence="2">CCM 7684</strain>
    </source>
</reference>
<comment type="caution">
    <text evidence="2">The sequence shown here is derived from an EMBL/GenBank/DDBJ whole genome shotgun (WGS) entry which is preliminary data.</text>
</comment>
<dbReference type="AlphaFoldDB" id="A0A8J2YKC9"/>
<dbReference type="GO" id="GO:0008410">
    <property type="term" value="F:CoA-transferase activity"/>
    <property type="evidence" value="ECO:0007669"/>
    <property type="project" value="TreeGrafter"/>
</dbReference>